<keyword evidence="1" id="KW-0472">Membrane</keyword>
<name>A0A941EU43_9ACTN</name>
<dbReference type="Proteomes" id="UP000675781">
    <property type="component" value="Unassembled WGS sequence"/>
</dbReference>
<proteinExistence type="predicted"/>
<comment type="caution">
    <text evidence="2">The sequence shown here is derived from an EMBL/GenBank/DDBJ whole genome shotgun (WGS) entry which is preliminary data.</text>
</comment>
<keyword evidence="1" id="KW-0812">Transmembrane</keyword>
<protein>
    <recommendedName>
        <fullName evidence="4">Flp family type IVb pilin</fullName>
    </recommendedName>
</protein>
<evidence type="ECO:0000313" key="3">
    <source>
        <dbReference type="Proteomes" id="UP000675781"/>
    </source>
</evidence>
<evidence type="ECO:0000256" key="1">
    <source>
        <dbReference type="SAM" id="Phobius"/>
    </source>
</evidence>
<feature type="transmembrane region" description="Helical" evidence="1">
    <location>
        <begin position="34"/>
        <end position="55"/>
    </location>
</feature>
<dbReference type="AlphaFoldDB" id="A0A941EU43"/>
<keyword evidence="1" id="KW-1133">Transmembrane helix</keyword>
<dbReference type="EMBL" id="JAGSOG010000043">
    <property type="protein sequence ID" value="MBR7833914.1"/>
    <property type="molecule type" value="Genomic_DNA"/>
</dbReference>
<gene>
    <name evidence="2" type="ORF">KDL01_11590</name>
</gene>
<evidence type="ECO:0008006" key="4">
    <source>
        <dbReference type="Google" id="ProtNLM"/>
    </source>
</evidence>
<keyword evidence="3" id="KW-1185">Reference proteome</keyword>
<sequence>MNTVFGPALDYLRVTLAARYAKARSEDTELGASAVEWVIISAIVVVIVLAVGIWLTNALEDKAKQVCTNINGAGGTGAGTSCT</sequence>
<dbReference type="RefSeq" id="WP_212528435.1">
    <property type="nucleotide sequence ID" value="NZ_JAGSOG010000043.1"/>
</dbReference>
<organism evidence="2 3">
    <name type="scientific">Actinospica durhamensis</name>
    <dbReference type="NCBI Taxonomy" id="1508375"/>
    <lineage>
        <taxon>Bacteria</taxon>
        <taxon>Bacillati</taxon>
        <taxon>Actinomycetota</taxon>
        <taxon>Actinomycetes</taxon>
        <taxon>Catenulisporales</taxon>
        <taxon>Actinospicaceae</taxon>
        <taxon>Actinospica</taxon>
    </lineage>
</organism>
<evidence type="ECO:0000313" key="2">
    <source>
        <dbReference type="EMBL" id="MBR7833914.1"/>
    </source>
</evidence>
<accession>A0A941EU43</accession>
<reference evidence="2" key="1">
    <citation type="submission" date="2021-04" db="EMBL/GenBank/DDBJ databases">
        <title>Genome based classification of Actinospica acidithermotolerans sp. nov., an actinobacterium isolated from an Indonesian hot spring.</title>
        <authorList>
            <person name="Kusuma A.B."/>
            <person name="Putra K.E."/>
            <person name="Nafisah S."/>
            <person name="Loh J."/>
            <person name="Nouioui I."/>
            <person name="Goodfellow M."/>
        </authorList>
    </citation>
    <scope>NUCLEOTIDE SEQUENCE</scope>
    <source>
        <strain evidence="2">CSCA 57</strain>
    </source>
</reference>